<evidence type="ECO:0000313" key="1">
    <source>
        <dbReference type="EnsemblMetazoa" id="ASTEI08504-PA"/>
    </source>
</evidence>
<name>A0A182YJ68_ANOST</name>
<organism evidence="1 2">
    <name type="scientific">Anopheles stephensi</name>
    <name type="common">Indo-Pakistan malaria mosquito</name>
    <dbReference type="NCBI Taxonomy" id="30069"/>
    <lineage>
        <taxon>Eukaryota</taxon>
        <taxon>Metazoa</taxon>
        <taxon>Ecdysozoa</taxon>
        <taxon>Arthropoda</taxon>
        <taxon>Hexapoda</taxon>
        <taxon>Insecta</taxon>
        <taxon>Pterygota</taxon>
        <taxon>Neoptera</taxon>
        <taxon>Endopterygota</taxon>
        <taxon>Diptera</taxon>
        <taxon>Nematocera</taxon>
        <taxon>Culicoidea</taxon>
        <taxon>Culicidae</taxon>
        <taxon>Anophelinae</taxon>
        <taxon>Anopheles</taxon>
    </lineage>
</organism>
<evidence type="ECO:0000313" key="2">
    <source>
        <dbReference type="Proteomes" id="UP000076408"/>
    </source>
</evidence>
<reference evidence="2" key="1">
    <citation type="journal article" date="2014" name="Genome Biol.">
        <title>Genome analysis of a major urban malaria vector mosquito, Anopheles stephensi.</title>
        <authorList>
            <person name="Jiang X."/>
            <person name="Peery A."/>
            <person name="Hall A.B."/>
            <person name="Sharma A."/>
            <person name="Chen X.G."/>
            <person name="Waterhouse R.M."/>
            <person name="Komissarov A."/>
            <person name="Riehle M.M."/>
            <person name="Shouche Y."/>
            <person name="Sharakhova M.V."/>
            <person name="Lawson D."/>
            <person name="Pakpour N."/>
            <person name="Arensburger P."/>
            <person name="Davidson V.L."/>
            <person name="Eiglmeier K."/>
            <person name="Emrich S."/>
            <person name="George P."/>
            <person name="Kennedy R.C."/>
            <person name="Mane S.P."/>
            <person name="Maslen G."/>
            <person name="Oringanje C."/>
            <person name="Qi Y."/>
            <person name="Settlage R."/>
            <person name="Tojo M."/>
            <person name="Tubio J.M."/>
            <person name="Unger M.F."/>
            <person name="Wang B."/>
            <person name="Vernick K.D."/>
            <person name="Ribeiro J.M."/>
            <person name="James A.A."/>
            <person name="Michel K."/>
            <person name="Riehle M.A."/>
            <person name="Luckhart S."/>
            <person name="Sharakhov I.V."/>
            <person name="Tu Z."/>
        </authorList>
    </citation>
    <scope>NUCLEOTIDE SEQUENCE [LARGE SCALE GENOMIC DNA]</scope>
    <source>
        <strain evidence="2">Indian</strain>
    </source>
</reference>
<dbReference type="EnsemblMetazoa" id="ASTEI08504-RA">
    <property type="protein sequence ID" value="ASTEI08504-PA"/>
    <property type="gene ID" value="ASTEI08504"/>
</dbReference>
<keyword evidence="2" id="KW-1185">Reference proteome</keyword>
<accession>A0A182YJ68</accession>
<proteinExistence type="predicted"/>
<sequence length="23" mass="2832">MDVQKVRACFRSVRTRLRMHRSV</sequence>
<reference evidence="1" key="2">
    <citation type="submission" date="2020-05" db="UniProtKB">
        <authorList>
            <consortium name="EnsemblMetazoa"/>
        </authorList>
    </citation>
    <scope>IDENTIFICATION</scope>
    <source>
        <strain evidence="1">Indian</strain>
    </source>
</reference>
<dbReference type="AlphaFoldDB" id="A0A182YJ68"/>
<protein>
    <submittedName>
        <fullName evidence="1">Uncharacterized protein</fullName>
    </submittedName>
</protein>
<dbReference type="Proteomes" id="UP000076408">
    <property type="component" value="Unassembled WGS sequence"/>
</dbReference>
<dbReference type="VEuPathDB" id="VectorBase:ASTEI08504"/>